<feature type="domain" description="Endoplasmic reticulum vesicle transporter C-terminal" evidence="8">
    <location>
        <begin position="189"/>
        <end position="349"/>
    </location>
</feature>
<dbReference type="Proteomes" id="UP000515146">
    <property type="component" value="Unplaced"/>
</dbReference>
<evidence type="ECO:0000259" key="9">
    <source>
        <dbReference type="Pfam" id="PF13850"/>
    </source>
</evidence>
<name>A0A6P6YIB9_DERPT</name>
<comment type="subcellular location">
    <subcellularLocation>
        <location evidence="1">Endoplasmic reticulum-Golgi intermediate compartment membrane</location>
        <topology evidence="1">Multi-pass membrane protein</topology>
    </subcellularLocation>
</comment>
<dbReference type="InterPro" id="IPR039542">
    <property type="entry name" value="Erv_N"/>
</dbReference>
<sequence>MDRSSFLSKLDIFPKIDSCFTRSSVAGGTVSIFTYIFIIIVLFFEVFDYLDSDVIYNHSVDTVFDKKLNINVDITVATPCSNVGADVMDSTNKHSMYNYGHLKESGTNFQLSGIELNQWNEMKKLSRFIRDEHHNIHRMIWKPYTLSSSSSSSYNNDNNDENNDDDNFNNNNQFPLFRFRKESIDGNFDSCRLYGTLIVNKVSGNFHIAAGKYLPLPIGHAHLSLIDYEKSVNFSHRIEKFSFGDMVNTVNTLDGVEKITHSNYHLYQYYLKVVLTNVKTFSYKGETYQYSVTERDIIVNHEAGLHGVPGIYFKYEIEGLKIDVIENNLPIWKFLVRLCAIVGGIIELSIMFNQLITNWIDVINSKYRNYNRIIDFQ</sequence>
<evidence type="ECO:0000313" key="10">
    <source>
        <dbReference type="Proteomes" id="UP000515146"/>
    </source>
</evidence>
<keyword evidence="4 7" id="KW-1133">Transmembrane helix</keyword>
<dbReference type="InterPro" id="IPR012936">
    <property type="entry name" value="Erv_C"/>
</dbReference>
<reference evidence="11" key="1">
    <citation type="submission" date="2025-08" db="UniProtKB">
        <authorList>
            <consortium name="RefSeq"/>
        </authorList>
    </citation>
    <scope>IDENTIFICATION</scope>
    <source>
        <strain evidence="11">Airmid</strain>
    </source>
</reference>
<dbReference type="OMA" id="FSHRIYK"/>
<evidence type="ECO:0000259" key="8">
    <source>
        <dbReference type="Pfam" id="PF07970"/>
    </source>
</evidence>
<dbReference type="GO" id="GO:0005783">
    <property type="term" value="C:endoplasmic reticulum"/>
    <property type="evidence" value="ECO:0007669"/>
    <property type="project" value="TreeGrafter"/>
</dbReference>
<keyword evidence="5 7" id="KW-0472">Membrane</keyword>
<dbReference type="GO" id="GO:0006890">
    <property type="term" value="P:retrograde vesicle-mediated transport, Golgi to endoplasmic reticulum"/>
    <property type="evidence" value="ECO:0007669"/>
    <property type="project" value="TreeGrafter"/>
</dbReference>
<feature type="compositionally biased region" description="Low complexity" evidence="6">
    <location>
        <begin position="147"/>
        <end position="157"/>
    </location>
</feature>
<accession>A0A6P6YIB9</accession>
<organism evidence="10 11">
    <name type="scientific">Dermatophagoides pteronyssinus</name>
    <name type="common">European house dust mite</name>
    <dbReference type="NCBI Taxonomy" id="6956"/>
    <lineage>
        <taxon>Eukaryota</taxon>
        <taxon>Metazoa</taxon>
        <taxon>Ecdysozoa</taxon>
        <taxon>Arthropoda</taxon>
        <taxon>Chelicerata</taxon>
        <taxon>Arachnida</taxon>
        <taxon>Acari</taxon>
        <taxon>Acariformes</taxon>
        <taxon>Sarcoptiformes</taxon>
        <taxon>Astigmata</taxon>
        <taxon>Psoroptidia</taxon>
        <taxon>Analgoidea</taxon>
        <taxon>Pyroglyphidae</taxon>
        <taxon>Dermatophagoidinae</taxon>
        <taxon>Dermatophagoides</taxon>
    </lineage>
</organism>
<gene>
    <name evidence="11" type="primary">LOC113798901</name>
</gene>
<evidence type="ECO:0000256" key="7">
    <source>
        <dbReference type="SAM" id="Phobius"/>
    </source>
</evidence>
<evidence type="ECO:0000313" key="11">
    <source>
        <dbReference type="RefSeq" id="XP_027205288.1"/>
    </source>
</evidence>
<keyword evidence="3 7" id="KW-0812">Transmembrane</keyword>
<proteinExistence type="inferred from homology"/>
<evidence type="ECO:0000256" key="4">
    <source>
        <dbReference type="ARBA" id="ARBA00022989"/>
    </source>
</evidence>
<feature type="transmembrane region" description="Helical" evidence="7">
    <location>
        <begin position="25"/>
        <end position="44"/>
    </location>
</feature>
<dbReference type="AlphaFoldDB" id="A0A6P6YIB9"/>
<comment type="similarity">
    <text evidence="2">Belongs to the ERGIC family.</text>
</comment>
<dbReference type="InParanoid" id="A0A6P6YIB9"/>
<evidence type="ECO:0000256" key="1">
    <source>
        <dbReference type="ARBA" id="ARBA00004457"/>
    </source>
</evidence>
<feature type="region of interest" description="Disordered" evidence="6">
    <location>
        <begin position="146"/>
        <end position="169"/>
    </location>
</feature>
<dbReference type="InterPro" id="IPR045888">
    <property type="entry name" value="Erv"/>
</dbReference>
<dbReference type="GO" id="GO:0033116">
    <property type="term" value="C:endoplasmic reticulum-Golgi intermediate compartment membrane"/>
    <property type="evidence" value="ECO:0007669"/>
    <property type="project" value="UniProtKB-SubCell"/>
</dbReference>
<dbReference type="OrthoDB" id="5541786at2759"/>
<dbReference type="KEGG" id="dpte:113798901"/>
<protein>
    <submittedName>
        <fullName evidence="11">Endoplasmic reticulum-Golgi intermediate compartment protein 2-like</fullName>
    </submittedName>
</protein>
<evidence type="ECO:0000256" key="6">
    <source>
        <dbReference type="SAM" id="MobiDB-lite"/>
    </source>
</evidence>
<evidence type="ECO:0000256" key="5">
    <source>
        <dbReference type="ARBA" id="ARBA00023136"/>
    </source>
</evidence>
<dbReference type="RefSeq" id="XP_027205288.1">
    <property type="nucleotide sequence ID" value="XM_027349487.1"/>
</dbReference>
<evidence type="ECO:0000256" key="3">
    <source>
        <dbReference type="ARBA" id="ARBA00022692"/>
    </source>
</evidence>
<dbReference type="PANTHER" id="PTHR10984">
    <property type="entry name" value="ENDOPLASMIC RETICULUM-GOLGI INTERMEDIATE COMPARTMENT PROTEIN"/>
    <property type="match status" value="1"/>
</dbReference>
<keyword evidence="10" id="KW-1185">Reference proteome</keyword>
<evidence type="ECO:0000256" key="2">
    <source>
        <dbReference type="ARBA" id="ARBA00005648"/>
    </source>
</evidence>
<dbReference type="Pfam" id="PF13850">
    <property type="entry name" value="ERGIC_N"/>
    <property type="match status" value="1"/>
</dbReference>
<dbReference type="Pfam" id="PF07970">
    <property type="entry name" value="COPIIcoated_ERV"/>
    <property type="match status" value="1"/>
</dbReference>
<dbReference type="GO" id="GO:0030134">
    <property type="term" value="C:COPII-coated ER to Golgi transport vesicle"/>
    <property type="evidence" value="ECO:0007669"/>
    <property type="project" value="TreeGrafter"/>
</dbReference>
<dbReference type="GO" id="GO:0006888">
    <property type="term" value="P:endoplasmic reticulum to Golgi vesicle-mediated transport"/>
    <property type="evidence" value="ECO:0007669"/>
    <property type="project" value="TreeGrafter"/>
</dbReference>
<feature type="domain" description="Endoplasmic reticulum vesicle transporter N-terminal" evidence="9">
    <location>
        <begin position="7"/>
        <end position="95"/>
    </location>
</feature>
<dbReference type="PANTHER" id="PTHR10984:SF30">
    <property type="entry name" value="ENDOPLASMIC RETICULUM-GOLGI INTERMEDIATE COMPARTMENT PROTEIN 2"/>
    <property type="match status" value="1"/>
</dbReference>
<feature type="compositionally biased region" description="Acidic residues" evidence="6">
    <location>
        <begin position="158"/>
        <end position="167"/>
    </location>
</feature>
<dbReference type="FunCoup" id="A0A6P6YIB9">
    <property type="interactions" value="968"/>
</dbReference>